<proteinExistence type="predicted"/>
<sequence length="55" mass="6366">EHQVAAVVIEDKVKGKDMSRLKSIEENEVICDKEQVFKKKTLQAIQKHEDNDTNQ</sequence>
<dbReference type="EMBL" id="JAHRHJ020000002">
    <property type="protein sequence ID" value="KAH9327752.1"/>
    <property type="molecule type" value="Genomic_DNA"/>
</dbReference>
<evidence type="ECO:0000313" key="1">
    <source>
        <dbReference type="EMBL" id="KAH9327752.1"/>
    </source>
</evidence>
<accession>A0AA38GTC0</accession>
<organism evidence="1 2">
    <name type="scientific">Taxus chinensis</name>
    <name type="common">Chinese yew</name>
    <name type="synonym">Taxus wallichiana var. chinensis</name>
    <dbReference type="NCBI Taxonomy" id="29808"/>
    <lineage>
        <taxon>Eukaryota</taxon>
        <taxon>Viridiplantae</taxon>
        <taxon>Streptophyta</taxon>
        <taxon>Embryophyta</taxon>
        <taxon>Tracheophyta</taxon>
        <taxon>Spermatophyta</taxon>
        <taxon>Pinopsida</taxon>
        <taxon>Pinidae</taxon>
        <taxon>Conifers II</taxon>
        <taxon>Cupressales</taxon>
        <taxon>Taxaceae</taxon>
        <taxon>Taxus</taxon>
    </lineage>
</organism>
<feature type="non-terminal residue" evidence="1">
    <location>
        <position position="55"/>
    </location>
</feature>
<feature type="non-terminal residue" evidence="1">
    <location>
        <position position="1"/>
    </location>
</feature>
<dbReference type="AlphaFoldDB" id="A0AA38GTC0"/>
<reference evidence="1 2" key="1">
    <citation type="journal article" date="2021" name="Nat. Plants">
        <title>The Taxus genome provides insights into paclitaxel biosynthesis.</title>
        <authorList>
            <person name="Xiong X."/>
            <person name="Gou J."/>
            <person name="Liao Q."/>
            <person name="Li Y."/>
            <person name="Zhou Q."/>
            <person name="Bi G."/>
            <person name="Li C."/>
            <person name="Du R."/>
            <person name="Wang X."/>
            <person name="Sun T."/>
            <person name="Guo L."/>
            <person name="Liang H."/>
            <person name="Lu P."/>
            <person name="Wu Y."/>
            <person name="Zhang Z."/>
            <person name="Ro D.K."/>
            <person name="Shang Y."/>
            <person name="Huang S."/>
            <person name="Yan J."/>
        </authorList>
    </citation>
    <scope>NUCLEOTIDE SEQUENCE [LARGE SCALE GENOMIC DNA]</scope>
    <source>
        <strain evidence="1">Ta-2019</strain>
    </source>
</reference>
<protein>
    <submittedName>
        <fullName evidence="1">Uncharacterized protein</fullName>
    </submittedName>
</protein>
<name>A0AA38GTC0_TAXCH</name>
<dbReference type="Proteomes" id="UP000824469">
    <property type="component" value="Unassembled WGS sequence"/>
</dbReference>
<gene>
    <name evidence="1" type="ORF">KI387_007930</name>
</gene>
<evidence type="ECO:0000313" key="2">
    <source>
        <dbReference type="Proteomes" id="UP000824469"/>
    </source>
</evidence>
<keyword evidence="2" id="KW-1185">Reference proteome</keyword>
<comment type="caution">
    <text evidence="1">The sequence shown here is derived from an EMBL/GenBank/DDBJ whole genome shotgun (WGS) entry which is preliminary data.</text>
</comment>